<proteinExistence type="predicted"/>
<protein>
    <submittedName>
        <fullName evidence="2">1739_t:CDS:1</fullName>
    </submittedName>
</protein>
<evidence type="ECO:0000313" key="3">
    <source>
        <dbReference type="Proteomes" id="UP000789706"/>
    </source>
</evidence>
<dbReference type="Proteomes" id="UP000789706">
    <property type="component" value="Unassembled WGS sequence"/>
</dbReference>
<comment type="caution">
    <text evidence="2">The sequence shown here is derived from an EMBL/GenBank/DDBJ whole genome shotgun (WGS) entry which is preliminary data.</text>
</comment>
<evidence type="ECO:0000313" key="2">
    <source>
        <dbReference type="EMBL" id="CAG8629948.1"/>
    </source>
</evidence>
<reference evidence="2" key="1">
    <citation type="submission" date="2021-06" db="EMBL/GenBank/DDBJ databases">
        <authorList>
            <person name="Kallberg Y."/>
            <person name="Tangrot J."/>
            <person name="Rosling A."/>
        </authorList>
    </citation>
    <scope>NUCLEOTIDE SEQUENCE</scope>
    <source>
        <strain evidence="2">AZ414A</strain>
    </source>
</reference>
<dbReference type="EMBL" id="CAJVPK010003678">
    <property type="protein sequence ID" value="CAG8629948.1"/>
    <property type="molecule type" value="Genomic_DNA"/>
</dbReference>
<dbReference type="AlphaFoldDB" id="A0A9N9D8I2"/>
<gene>
    <name evidence="2" type="ORF">DEBURN_LOCUS10730</name>
</gene>
<sequence>DLWIINTRTWFLCIYLDDKDNIYSNVAILSCRTSQGDGGIDMVGNQKRFFVTSLRDGYSPQAMDKRNHQNVKTSDLVTVKFLLYNSMQNPLSTVKSNMWTNDQLRLLIDERKNRNSEYYDIAGSIEIPNLVRDHKLMRQYMAGNHAGRRSKVGERYLRNFELSSGRDHKRHFDLVHNANIATRRAQERRRNRTHLQLMRKCHQCNIADETREVKASLLRNSDISPKINLGHNDSSNLSSNLTNITRPNIFLSRNESDISMQDVGGSQPLSYMESINEEER</sequence>
<keyword evidence="3" id="KW-1185">Reference proteome</keyword>
<dbReference type="OrthoDB" id="2319154at2759"/>
<name>A0A9N9D8I2_9GLOM</name>
<feature type="region of interest" description="Disordered" evidence="1">
    <location>
        <begin position="259"/>
        <end position="280"/>
    </location>
</feature>
<evidence type="ECO:0000256" key="1">
    <source>
        <dbReference type="SAM" id="MobiDB-lite"/>
    </source>
</evidence>
<feature type="non-terminal residue" evidence="2">
    <location>
        <position position="280"/>
    </location>
</feature>
<accession>A0A9N9D8I2</accession>
<organism evidence="2 3">
    <name type="scientific">Diversispora eburnea</name>
    <dbReference type="NCBI Taxonomy" id="1213867"/>
    <lineage>
        <taxon>Eukaryota</taxon>
        <taxon>Fungi</taxon>
        <taxon>Fungi incertae sedis</taxon>
        <taxon>Mucoromycota</taxon>
        <taxon>Glomeromycotina</taxon>
        <taxon>Glomeromycetes</taxon>
        <taxon>Diversisporales</taxon>
        <taxon>Diversisporaceae</taxon>
        <taxon>Diversispora</taxon>
    </lineage>
</organism>